<dbReference type="RefSeq" id="WP_086998086.1">
    <property type="nucleotide sequence ID" value="NZ_FUHW01000028.1"/>
</dbReference>
<dbReference type="Pfam" id="PF24481">
    <property type="entry name" value="CT398_CC"/>
    <property type="match status" value="1"/>
</dbReference>
<evidence type="ECO:0000313" key="4">
    <source>
        <dbReference type="Proteomes" id="UP000195913"/>
    </source>
</evidence>
<feature type="coiled-coil region" evidence="1">
    <location>
        <begin position="97"/>
        <end position="166"/>
    </location>
</feature>
<name>A0A1R4G6N1_9MICC</name>
<proteinExistence type="predicted"/>
<accession>A0A1R4G6N1</accession>
<organism evidence="3 4">
    <name type="scientific">Arthrobacter rhombi</name>
    <dbReference type="NCBI Taxonomy" id="71253"/>
    <lineage>
        <taxon>Bacteria</taxon>
        <taxon>Bacillati</taxon>
        <taxon>Actinomycetota</taxon>
        <taxon>Actinomycetes</taxon>
        <taxon>Micrococcales</taxon>
        <taxon>Micrococcaceae</taxon>
        <taxon>Arthrobacter</taxon>
    </lineage>
</organism>
<dbReference type="Proteomes" id="UP000195913">
    <property type="component" value="Unassembled WGS sequence"/>
</dbReference>
<dbReference type="Gene3D" id="1.10.287.1490">
    <property type="match status" value="1"/>
</dbReference>
<reference evidence="3 4" key="1">
    <citation type="submission" date="2017-02" db="EMBL/GenBank/DDBJ databases">
        <authorList>
            <person name="Peterson S.W."/>
        </authorList>
    </citation>
    <scope>NUCLEOTIDE SEQUENCE [LARGE SCALE GENOMIC DNA]</scope>
    <source>
        <strain evidence="3 4">B Ar 00.02</strain>
    </source>
</reference>
<feature type="domain" description="CT398-like coiled coil hairpin" evidence="2">
    <location>
        <begin position="15"/>
        <end position="194"/>
    </location>
</feature>
<sequence>MAKASPADQLLLLDLQALDSKIVKIDRAVKVLASDPEIIAAGETVAEAEAARREVAEESAAAQHALTDIEHQTEKVQTRIEKDRAQIEAGRGTARDMMALQHEIDSLTLKRGELETTELELMETAEEVAGGLEGVTASADGTAAQLAQLERARDEKAAELAAERATLVTERTELAGRIDSTLVGMYEKRLAQRGIGAARLFHGTSEGSGMQLAAGDLAEIRAAAEDDVVSCPDSGVILVRSPEWK</sequence>
<evidence type="ECO:0000259" key="2">
    <source>
        <dbReference type="Pfam" id="PF24481"/>
    </source>
</evidence>
<dbReference type="InterPro" id="IPR056003">
    <property type="entry name" value="CT398_CC_hairpin"/>
</dbReference>
<protein>
    <recommendedName>
        <fullName evidence="2">CT398-like coiled coil hairpin domain-containing protein</fullName>
    </recommendedName>
</protein>
<gene>
    <name evidence="3" type="ORF">FM101_08170</name>
</gene>
<dbReference type="EMBL" id="FUHW01000028">
    <property type="protein sequence ID" value="SJM63890.1"/>
    <property type="molecule type" value="Genomic_DNA"/>
</dbReference>
<evidence type="ECO:0000256" key="1">
    <source>
        <dbReference type="SAM" id="Coils"/>
    </source>
</evidence>
<evidence type="ECO:0000313" key="3">
    <source>
        <dbReference type="EMBL" id="SJM63890.1"/>
    </source>
</evidence>
<keyword evidence="4" id="KW-1185">Reference proteome</keyword>
<keyword evidence="1" id="KW-0175">Coiled coil</keyword>
<dbReference type="AlphaFoldDB" id="A0A1R4G6N1"/>